<dbReference type="EC" id="6.3.2.10" evidence="10 11"/>
<dbReference type="Gene3D" id="3.40.1190.10">
    <property type="entry name" value="Mur-like, catalytic domain"/>
    <property type="match status" value="1"/>
</dbReference>
<sequence length="468" mass="50146">MITKKLGEVAVMCGGTLTHDHDCDIQVKGVFTDSRKLVGGRLFVPLVGEKFDGHAFAAAALDGGASGVLWQRDRGIPPEGPVIVVEDTLAALQTLSKAYLADVGCRVVGITGSNGKTTTKDMIYALLETSFKVHKTGGNFNNHIGLPLTILEMPADTEIAVLEMGMSGRHEIESLSAIANPEVAVITNIGEAHLLQLGSRHEIARAKLEIISGMKPGGLLIYHGDEPLLPLVLSETETVKPEGLKTFTFGMDQDKNDDYPTGMMFHGKGIIFTSHLHAEEGLELPLLGQHNVINCLAALAVADYFGVSGGKIREGISGLQLTGMRIEQIVAPSGLTVLNDAYNASPLSMKAAIDALDSLKGYRHKIAVLGDMLELGPNELEFHAEVGEYAASGKVDMLYTYGSLSAETAKAAQLERPELPVYHFSDKGELASHLTGQVHPKDIVLIKASRGMKMEELVDALVKEDLHN</sequence>
<keyword evidence="4 10" id="KW-0547">Nucleotide-binding</keyword>
<keyword evidence="3 10" id="KW-0132">Cell division</keyword>
<dbReference type="PANTHER" id="PTHR43024:SF1">
    <property type="entry name" value="UDP-N-ACETYLMURAMOYL-TRIPEPTIDE--D-ALANYL-D-ALANINE LIGASE"/>
    <property type="match status" value="1"/>
</dbReference>
<comment type="catalytic activity">
    <reaction evidence="10 11">
        <text>D-alanyl-D-alanine + UDP-N-acetyl-alpha-D-muramoyl-L-alanyl-gamma-D-glutamyl-meso-2,6-diaminopimelate + ATP = UDP-N-acetyl-alpha-D-muramoyl-L-alanyl-gamma-D-glutamyl-meso-2,6-diaminopimeloyl-D-alanyl-D-alanine + ADP + phosphate + H(+)</text>
        <dbReference type="Rhea" id="RHEA:28374"/>
        <dbReference type="ChEBI" id="CHEBI:15378"/>
        <dbReference type="ChEBI" id="CHEBI:30616"/>
        <dbReference type="ChEBI" id="CHEBI:43474"/>
        <dbReference type="ChEBI" id="CHEBI:57822"/>
        <dbReference type="ChEBI" id="CHEBI:61386"/>
        <dbReference type="ChEBI" id="CHEBI:83905"/>
        <dbReference type="ChEBI" id="CHEBI:456216"/>
        <dbReference type="EC" id="6.3.2.10"/>
    </reaction>
</comment>
<dbReference type="GO" id="GO:0071555">
    <property type="term" value="P:cell wall organization"/>
    <property type="evidence" value="ECO:0007669"/>
    <property type="project" value="UniProtKB-KW"/>
</dbReference>
<dbReference type="Proteomes" id="UP000460318">
    <property type="component" value="Unassembled WGS sequence"/>
</dbReference>
<evidence type="ECO:0000256" key="10">
    <source>
        <dbReference type="HAMAP-Rule" id="MF_02019"/>
    </source>
</evidence>
<proteinExistence type="inferred from homology"/>
<dbReference type="GO" id="GO:0009252">
    <property type="term" value="P:peptidoglycan biosynthetic process"/>
    <property type="evidence" value="ECO:0007669"/>
    <property type="project" value="UniProtKB-UniRule"/>
</dbReference>
<keyword evidence="7 10" id="KW-0573">Peptidoglycan synthesis</keyword>
<dbReference type="Pfam" id="PF02875">
    <property type="entry name" value="Mur_ligase_C"/>
    <property type="match status" value="1"/>
</dbReference>
<dbReference type="InterPro" id="IPR051046">
    <property type="entry name" value="MurCDEF_CellWall_CoF430Synth"/>
</dbReference>
<protein>
    <recommendedName>
        <fullName evidence="10 11">UDP-N-acetylmuramoyl-tripeptide--D-alanyl-D-alanine ligase</fullName>
        <ecNumber evidence="10 11">6.3.2.10</ecNumber>
    </recommendedName>
    <alternativeName>
        <fullName evidence="10">D-alanyl-D-alanine-adding enzyme</fullName>
    </alternativeName>
</protein>
<evidence type="ECO:0000256" key="8">
    <source>
        <dbReference type="ARBA" id="ARBA00023306"/>
    </source>
</evidence>
<evidence type="ECO:0000256" key="1">
    <source>
        <dbReference type="ARBA" id="ARBA00022490"/>
    </source>
</evidence>
<keyword evidence="9 10" id="KW-0961">Cell wall biogenesis/degradation</keyword>
<comment type="caution">
    <text evidence="15">The sequence shown here is derived from an EMBL/GenBank/DDBJ whole genome shotgun (WGS) entry which is preliminary data.</text>
</comment>
<dbReference type="InterPro" id="IPR013221">
    <property type="entry name" value="Mur_ligase_cen"/>
</dbReference>
<comment type="similarity">
    <text evidence="10">Belongs to the MurCDEF family. MurF subfamily.</text>
</comment>
<dbReference type="SUPFAM" id="SSF63418">
    <property type="entry name" value="MurE/MurF N-terminal domain"/>
    <property type="match status" value="1"/>
</dbReference>
<dbReference type="Pfam" id="PF08245">
    <property type="entry name" value="Mur_ligase_M"/>
    <property type="match status" value="1"/>
</dbReference>
<dbReference type="Gene3D" id="3.90.190.20">
    <property type="entry name" value="Mur ligase, C-terminal domain"/>
    <property type="match status" value="1"/>
</dbReference>
<evidence type="ECO:0000256" key="2">
    <source>
        <dbReference type="ARBA" id="ARBA00022598"/>
    </source>
</evidence>
<dbReference type="GO" id="GO:0008360">
    <property type="term" value="P:regulation of cell shape"/>
    <property type="evidence" value="ECO:0007669"/>
    <property type="project" value="UniProtKB-KW"/>
</dbReference>
<feature type="domain" description="Mur ligase N-terminal catalytic" evidence="12">
    <location>
        <begin position="27"/>
        <end position="93"/>
    </location>
</feature>
<dbReference type="Gene3D" id="3.40.1390.10">
    <property type="entry name" value="MurE/MurF, N-terminal domain"/>
    <property type="match status" value="1"/>
</dbReference>
<feature type="domain" description="Mur ligase central" evidence="14">
    <location>
        <begin position="110"/>
        <end position="302"/>
    </location>
</feature>
<evidence type="ECO:0000259" key="12">
    <source>
        <dbReference type="Pfam" id="PF01225"/>
    </source>
</evidence>
<comment type="subcellular location">
    <subcellularLocation>
        <location evidence="10 11">Cytoplasm</location>
    </subcellularLocation>
</comment>
<comment type="function">
    <text evidence="10 11">Involved in cell wall formation. Catalyzes the final step in the synthesis of UDP-N-acetylmuramoyl-pentapeptide, the precursor of murein.</text>
</comment>
<evidence type="ECO:0000313" key="16">
    <source>
        <dbReference type="Proteomes" id="UP000460318"/>
    </source>
</evidence>
<feature type="domain" description="Mur ligase C-terminal" evidence="13">
    <location>
        <begin position="325"/>
        <end position="450"/>
    </location>
</feature>
<name>A0A7X3IJS9_9BACL</name>
<dbReference type="EMBL" id="WUBI01000002">
    <property type="protein sequence ID" value="MWV45234.1"/>
    <property type="molecule type" value="Genomic_DNA"/>
</dbReference>
<keyword evidence="6 10" id="KW-0133">Cell shape</keyword>
<keyword evidence="5 10" id="KW-0067">ATP-binding</keyword>
<dbReference type="InterPro" id="IPR005863">
    <property type="entry name" value="UDP-N-AcMur_synth"/>
</dbReference>
<organism evidence="15 16">
    <name type="scientific">Paenibacillus dendrobii</name>
    <dbReference type="NCBI Taxonomy" id="2691084"/>
    <lineage>
        <taxon>Bacteria</taxon>
        <taxon>Bacillati</taxon>
        <taxon>Bacillota</taxon>
        <taxon>Bacilli</taxon>
        <taxon>Bacillales</taxon>
        <taxon>Paenibacillaceae</taxon>
        <taxon>Paenibacillus</taxon>
    </lineage>
</organism>
<dbReference type="SUPFAM" id="SSF53244">
    <property type="entry name" value="MurD-like peptide ligases, peptide-binding domain"/>
    <property type="match status" value="1"/>
</dbReference>
<accession>A0A7X3IJS9</accession>
<dbReference type="NCBIfam" id="TIGR01143">
    <property type="entry name" value="murF"/>
    <property type="match status" value="1"/>
</dbReference>
<dbReference type="GO" id="GO:0051301">
    <property type="term" value="P:cell division"/>
    <property type="evidence" value="ECO:0007669"/>
    <property type="project" value="UniProtKB-KW"/>
</dbReference>
<dbReference type="GO" id="GO:0005737">
    <property type="term" value="C:cytoplasm"/>
    <property type="evidence" value="ECO:0007669"/>
    <property type="project" value="UniProtKB-SubCell"/>
</dbReference>
<dbReference type="UniPathway" id="UPA00219"/>
<evidence type="ECO:0000259" key="14">
    <source>
        <dbReference type="Pfam" id="PF08245"/>
    </source>
</evidence>
<dbReference type="SUPFAM" id="SSF53623">
    <property type="entry name" value="MurD-like peptide ligases, catalytic domain"/>
    <property type="match status" value="1"/>
</dbReference>
<evidence type="ECO:0000256" key="6">
    <source>
        <dbReference type="ARBA" id="ARBA00022960"/>
    </source>
</evidence>
<dbReference type="Pfam" id="PF01225">
    <property type="entry name" value="Mur_ligase"/>
    <property type="match status" value="1"/>
</dbReference>
<evidence type="ECO:0000313" key="15">
    <source>
        <dbReference type="EMBL" id="MWV45234.1"/>
    </source>
</evidence>
<evidence type="ECO:0000256" key="11">
    <source>
        <dbReference type="RuleBase" id="RU004136"/>
    </source>
</evidence>
<gene>
    <name evidence="10 15" type="primary">murF</name>
    <name evidence="15" type="ORF">GRF59_16555</name>
</gene>
<evidence type="ECO:0000256" key="7">
    <source>
        <dbReference type="ARBA" id="ARBA00022984"/>
    </source>
</evidence>
<keyword evidence="2 10" id="KW-0436">Ligase</keyword>
<dbReference type="InterPro" id="IPR035911">
    <property type="entry name" value="MurE/MurF_N"/>
</dbReference>
<dbReference type="AlphaFoldDB" id="A0A7X3IJS9"/>
<dbReference type="InterPro" id="IPR004101">
    <property type="entry name" value="Mur_ligase_C"/>
</dbReference>
<evidence type="ECO:0000256" key="5">
    <source>
        <dbReference type="ARBA" id="ARBA00022840"/>
    </source>
</evidence>
<evidence type="ECO:0000256" key="9">
    <source>
        <dbReference type="ARBA" id="ARBA00023316"/>
    </source>
</evidence>
<evidence type="ECO:0000256" key="3">
    <source>
        <dbReference type="ARBA" id="ARBA00022618"/>
    </source>
</evidence>
<reference evidence="15 16" key="1">
    <citation type="submission" date="2019-12" db="EMBL/GenBank/DDBJ databases">
        <title>Paenibacillus sp. nov., an endophytic bacterium isolated from the stem of Dendrobium.</title>
        <authorList>
            <person name="Zhao R."/>
        </authorList>
    </citation>
    <scope>NUCLEOTIDE SEQUENCE [LARGE SCALE GENOMIC DNA]</scope>
    <source>
        <strain evidence="15 16">HJL G12</strain>
    </source>
</reference>
<dbReference type="HAMAP" id="MF_02019">
    <property type="entry name" value="MurF"/>
    <property type="match status" value="1"/>
</dbReference>
<dbReference type="PANTHER" id="PTHR43024">
    <property type="entry name" value="UDP-N-ACETYLMURAMOYL-TRIPEPTIDE--D-ALANYL-D-ALANINE LIGASE"/>
    <property type="match status" value="1"/>
</dbReference>
<keyword evidence="8 10" id="KW-0131">Cell cycle</keyword>
<dbReference type="InterPro" id="IPR036565">
    <property type="entry name" value="Mur-like_cat_sf"/>
</dbReference>
<keyword evidence="16" id="KW-1185">Reference proteome</keyword>
<feature type="binding site" evidence="10">
    <location>
        <begin position="112"/>
        <end position="118"/>
    </location>
    <ligand>
        <name>ATP</name>
        <dbReference type="ChEBI" id="CHEBI:30616"/>
    </ligand>
</feature>
<evidence type="ECO:0000256" key="4">
    <source>
        <dbReference type="ARBA" id="ARBA00022741"/>
    </source>
</evidence>
<keyword evidence="1 10" id="KW-0963">Cytoplasm</keyword>
<dbReference type="InterPro" id="IPR000713">
    <property type="entry name" value="Mur_ligase_N"/>
</dbReference>
<comment type="pathway">
    <text evidence="10 11">Cell wall biogenesis; peptidoglycan biosynthesis.</text>
</comment>
<evidence type="ECO:0000259" key="13">
    <source>
        <dbReference type="Pfam" id="PF02875"/>
    </source>
</evidence>
<dbReference type="GO" id="GO:0005524">
    <property type="term" value="F:ATP binding"/>
    <property type="evidence" value="ECO:0007669"/>
    <property type="project" value="UniProtKB-UniRule"/>
</dbReference>
<dbReference type="InterPro" id="IPR036615">
    <property type="entry name" value="Mur_ligase_C_dom_sf"/>
</dbReference>
<dbReference type="GO" id="GO:0047480">
    <property type="term" value="F:UDP-N-acetylmuramoyl-tripeptide-D-alanyl-D-alanine ligase activity"/>
    <property type="evidence" value="ECO:0007669"/>
    <property type="project" value="UniProtKB-UniRule"/>
</dbReference>